<reference evidence="3" key="1">
    <citation type="journal article" date="2013" name="Nature">
        <title>Pan genome of the phytoplankton Emiliania underpins its global distribution.</title>
        <authorList>
            <person name="Read B.A."/>
            <person name="Kegel J."/>
            <person name="Klute M.J."/>
            <person name="Kuo A."/>
            <person name="Lefebvre S.C."/>
            <person name="Maumus F."/>
            <person name="Mayer C."/>
            <person name="Miller J."/>
            <person name="Monier A."/>
            <person name="Salamov A."/>
            <person name="Young J."/>
            <person name="Aguilar M."/>
            <person name="Claverie J.M."/>
            <person name="Frickenhaus S."/>
            <person name="Gonzalez K."/>
            <person name="Herman E.K."/>
            <person name="Lin Y.C."/>
            <person name="Napier J."/>
            <person name="Ogata H."/>
            <person name="Sarno A.F."/>
            <person name="Shmutz J."/>
            <person name="Schroeder D."/>
            <person name="de Vargas C."/>
            <person name="Verret F."/>
            <person name="von Dassow P."/>
            <person name="Valentin K."/>
            <person name="Van de Peer Y."/>
            <person name="Wheeler G."/>
            <person name="Dacks J.B."/>
            <person name="Delwiche C.F."/>
            <person name="Dyhrman S.T."/>
            <person name="Glockner G."/>
            <person name="John U."/>
            <person name="Richards T."/>
            <person name="Worden A.Z."/>
            <person name="Zhang X."/>
            <person name="Grigoriev I.V."/>
            <person name="Allen A.E."/>
            <person name="Bidle K."/>
            <person name="Borodovsky M."/>
            <person name="Bowler C."/>
            <person name="Brownlee C."/>
            <person name="Cock J.M."/>
            <person name="Elias M."/>
            <person name="Gladyshev V.N."/>
            <person name="Groth M."/>
            <person name="Guda C."/>
            <person name="Hadaegh A."/>
            <person name="Iglesias-Rodriguez M.D."/>
            <person name="Jenkins J."/>
            <person name="Jones B.M."/>
            <person name="Lawson T."/>
            <person name="Leese F."/>
            <person name="Lindquist E."/>
            <person name="Lobanov A."/>
            <person name="Lomsadze A."/>
            <person name="Malik S.B."/>
            <person name="Marsh M.E."/>
            <person name="Mackinder L."/>
            <person name="Mock T."/>
            <person name="Mueller-Roeber B."/>
            <person name="Pagarete A."/>
            <person name="Parker M."/>
            <person name="Probert I."/>
            <person name="Quesneville H."/>
            <person name="Raines C."/>
            <person name="Rensing S.A."/>
            <person name="Riano-Pachon D.M."/>
            <person name="Richier S."/>
            <person name="Rokitta S."/>
            <person name="Shiraiwa Y."/>
            <person name="Soanes D.M."/>
            <person name="van der Giezen M."/>
            <person name="Wahlund T.M."/>
            <person name="Williams B."/>
            <person name="Wilson W."/>
            <person name="Wolfe G."/>
            <person name="Wurch L.L."/>
        </authorList>
    </citation>
    <scope>NUCLEOTIDE SEQUENCE</scope>
</reference>
<dbReference type="GeneID" id="17257689"/>
<name>A0A0D3IJV4_EMIH1</name>
<proteinExistence type="predicted"/>
<evidence type="ECO:0000313" key="2">
    <source>
        <dbReference type="EnsemblProtists" id="EOD11539"/>
    </source>
</evidence>
<evidence type="ECO:0000256" key="1">
    <source>
        <dbReference type="SAM" id="Phobius"/>
    </source>
</evidence>
<protein>
    <submittedName>
        <fullName evidence="2">Uncharacterized protein</fullName>
    </submittedName>
</protein>
<feature type="transmembrane region" description="Helical" evidence="1">
    <location>
        <begin position="509"/>
        <end position="535"/>
    </location>
</feature>
<feature type="transmembrane region" description="Helical" evidence="1">
    <location>
        <begin position="121"/>
        <end position="140"/>
    </location>
</feature>
<dbReference type="PaxDb" id="2903-EOD11539"/>
<dbReference type="HOGENOM" id="CLU_012474_0_0_1"/>
<feature type="transmembrane region" description="Helical" evidence="1">
    <location>
        <begin position="152"/>
        <end position="176"/>
    </location>
</feature>
<keyword evidence="1" id="KW-1133">Transmembrane helix</keyword>
<reference evidence="2" key="2">
    <citation type="submission" date="2024-10" db="UniProtKB">
        <authorList>
            <consortium name="EnsemblProtists"/>
        </authorList>
    </citation>
    <scope>IDENTIFICATION</scope>
</reference>
<organism evidence="2 3">
    <name type="scientific">Emiliania huxleyi (strain CCMP1516)</name>
    <dbReference type="NCBI Taxonomy" id="280463"/>
    <lineage>
        <taxon>Eukaryota</taxon>
        <taxon>Haptista</taxon>
        <taxon>Haptophyta</taxon>
        <taxon>Prymnesiophyceae</taxon>
        <taxon>Isochrysidales</taxon>
        <taxon>Noelaerhabdaceae</taxon>
        <taxon>Emiliania</taxon>
    </lineage>
</organism>
<accession>A0A0D3IJV4</accession>
<dbReference type="Proteomes" id="UP000013827">
    <property type="component" value="Unassembled WGS sequence"/>
</dbReference>
<keyword evidence="1" id="KW-0812">Transmembrane</keyword>
<feature type="transmembrane region" description="Helical" evidence="1">
    <location>
        <begin position="21"/>
        <end position="45"/>
    </location>
</feature>
<evidence type="ECO:0000313" key="3">
    <source>
        <dbReference type="Proteomes" id="UP000013827"/>
    </source>
</evidence>
<dbReference type="EnsemblProtists" id="EOD11539">
    <property type="protein sequence ID" value="EOD11539"/>
    <property type="gene ID" value="EMIHUDRAFT_214352"/>
</dbReference>
<dbReference type="AlphaFoldDB" id="A0A0D3IJV4"/>
<keyword evidence="3" id="KW-1185">Reference proteome</keyword>
<feature type="transmembrane region" description="Helical" evidence="1">
    <location>
        <begin position="188"/>
        <end position="210"/>
    </location>
</feature>
<dbReference type="KEGG" id="ehx:EMIHUDRAFT_214352"/>
<keyword evidence="1" id="KW-0472">Membrane</keyword>
<sequence length="592" mass="66039">MQKSKLSTAIATGRLHLLSSFFAFLAVLSTGGSTALLYVAVGYTFSGAPYFRDASSSHYIYWDPACSGTGSTARWIVDKQAPSTTASSDLDGDRACAYYADIDSDDSSSPPLGTATWRETWRKLVGAAAVLALFFQYLAYFSPLASHPKLFLALYLPTLALCILTILVVSPLGFSWLVPEQCNYDPEVLILLLSLVLLLVHFCLAPLNYLHHCKRLRARIAAIEGDLPERLADGSLRLLRVAWLLERPTDWVLPRQQDLPKEAFWAPANATLLLADEKVAALSYKWQGPFNSSKGGGDQPDGSRFHLNEVLSYYREGRHAEERPALMWDFAAIPQHDPITGAKRTAAETDVFKKGLGVMSNAYASPRVLVLQHRRIPHHLERELNEIYDGAPPDDRLDLIPYAGAKCRSGWCTSETACALLMTEGGGHAYELGVGRVPVTRGRLPSVRHMEALFEAESTRFIGRADREAVCRMYLDLRKKLEEYDEGQKGPFVSSADRLMTEEDSCRRIFCLVLFLVVAIITPSDILMLFIPFLLMPILCSRILRAHLAAVLCCRPRDSLDYAFHWSIRKPPFRRKPDPPLSELPACFLPTE</sequence>
<dbReference type="RefSeq" id="XP_005763968.1">
    <property type="nucleotide sequence ID" value="XM_005763911.1"/>
</dbReference>